<reference evidence="3 4" key="1">
    <citation type="journal article" date="2016" name="Nat. Commun.">
        <title>Thousands of microbial genomes shed light on interconnected biogeochemical processes in an aquifer system.</title>
        <authorList>
            <person name="Anantharaman K."/>
            <person name="Brown C.T."/>
            <person name="Hug L.A."/>
            <person name="Sharon I."/>
            <person name="Castelle C.J."/>
            <person name="Probst A.J."/>
            <person name="Thomas B.C."/>
            <person name="Singh A."/>
            <person name="Wilkins M.J."/>
            <person name="Karaoz U."/>
            <person name="Brodie E.L."/>
            <person name="Williams K.H."/>
            <person name="Hubbard S.S."/>
            <person name="Banfield J.F."/>
        </authorList>
    </citation>
    <scope>NUCLEOTIDE SEQUENCE [LARGE SCALE GENOMIC DNA]</scope>
</reference>
<organism evidence="3 4">
    <name type="scientific">Candidatus Nomurabacteria bacterium RIFCSPHIGHO2_01_FULL_38_19</name>
    <dbReference type="NCBI Taxonomy" id="1801732"/>
    <lineage>
        <taxon>Bacteria</taxon>
        <taxon>Candidatus Nomuraibacteriota</taxon>
    </lineage>
</organism>
<dbReference type="SUPFAM" id="SSF82771">
    <property type="entry name" value="GIY-YIG endonuclease"/>
    <property type="match status" value="1"/>
</dbReference>
<dbReference type="InterPro" id="IPR000305">
    <property type="entry name" value="GIY-YIG_endonuc"/>
</dbReference>
<accession>A0A1F6UQS7</accession>
<dbReference type="PANTHER" id="PTHR34477">
    <property type="entry name" value="UPF0213 PROTEIN YHBQ"/>
    <property type="match status" value="1"/>
</dbReference>
<dbReference type="InterPro" id="IPR050190">
    <property type="entry name" value="UPF0213_domain"/>
</dbReference>
<dbReference type="STRING" id="1801732.A2814_00170"/>
<dbReference type="Pfam" id="PF01541">
    <property type="entry name" value="GIY-YIG"/>
    <property type="match status" value="1"/>
</dbReference>
<evidence type="ECO:0000313" key="4">
    <source>
        <dbReference type="Proteomes" id="UP000177869"/>
    </source>
</evidence>
<evidence type="ECO:0000313" key="3">
    <source>
        <dbReference type="EMBL" id="OGI59717.1"/>
    </source>
</evidence>
<dbReference type="Gene3D" id="3.40.1440.10">
    <property type="entry name" value="GIY-YIG endonuclease"/>
    <property type="match status" value="1"/>
</dbReference>
<feature type="domain" description="GIY-YIG" evidence="2">
    <location>
        <begin position="1"/>
        <end position="75"/>
    </location>
</feature>
<dbReference type="PROSITE" id="PS50164">
    <property type="entry name" value="GIY_YIG"/>
    <property type="match status" value="1"/>
</dbReference>
<evidence type="ECO:0000259" key="2">
    <source>
        <dbReference type="PROSITE" id="PS50164"/>
    </source>
</evidence>
<sequence>MFYTYILKSKKDGKLYTGSTKNLQLRFEQHKTGEVESTKYRRPLSLIYYEACVKEKDARRREKVLKSYRGKMFIRNRLKSYFTGSSKCVNNQKFKYNGSE</sequence>
<proteinExistence type="inferred from homology"/>
<protein>
    <submittedName>
        <fullName evidence="3">Excinuclease ABC subunit C</fullName>
    </submittedName>
</protein>
<dbReference type="InterPro" id="IPR035901">
    <property type="entry name" value="GIY-YIG_endonuc_sf"/>
</dbReference>
<dbReference type="PANTHER" id="PTHR34477:SF1">
    <property type="entry name" value="UPF0213 PROTEIN YHBQ"/>
    <property type="match status" value="1"/>
</dbReference>
<dbReference type="Proteomes" id="UP000177869">
    <property type="component" value="Unassembled WGS sequence"/>
</dbReference>
<comment type="caution">
    <text evidence="3">The sequence shown here is derived from an EMBL/GenBank/DDBJ whole genome shotgun (WGS) entry which is preliminary data.</text>
</comment>
<dbReference type="EMBL" id="MFTI01000027">
    <property type="protein sequence ID" value="OGI59717.1"/>
    <property type="molecule type" value="Genomic_DNA"/>
</dbReference>
<gene>
    <name evidence="3" type="ORF">A2814_00170</name>
</gene>
<dbReference type="AlphaFoldDB" id="A0A1F6UQS7"/>
<name>A0A1F6UQS7_9BACT</name>
<comment type="similarity">
    <text evidence="1">Belongs to the UPF0213 family.</text>
</comment>
<evidence type="ECO:0000256" key="1">
    <source>
        <dbReference type="ARBA" id="ARBA00007435"/>
    </source>
</evidence>